<dbReference type="Proteomes" id="UP001408789">
    <property type="component" value="Unassembled WGS sequence"/>
</dbReference>
<dbReference type="AlphaFoldDB" id="A0AAP0GU47"/>
<dbReference type="FunFam" id="3.50.50.60:FF:000360">
    <property type="entry name" value="FAD-dependent oxidoreductase family protein"/>
    <property type="match status" value="1"/>
</dbReference>
<dbReference type="FunFam" id="3.30.9.10:FF:000033">
    <property type="entry name" value="Putative oxidoreductase C1F5.03c"/>
    <property type="match status" value="1"/>
</dbReference>
<evidence type="ECO:0000313" key="4">
    <source>
        <dbReference type="Proteomes" id="UP001408789"/>
    </source>
</evidence>
<dbReference type="Gene3D" id="3.50.50.60">
    <property type="entry name" value="FAD/NAD(P)-binding domain"/>
    <property type="match status" value="2"/>
</dbReference>
<evidence type="ECO:0000256" key="1">
    <source>
        <dbReference type="ARBA" id="ARBA00023002"/>
    </source>
</evidence>
<dbReference type="PANTHER" id="PTHR13847:SF150">
    <property type="entry name" value="OXIDOREDUCTASE TDA3-RELATED"/>
    <property type="match status" value="1"/>
</dbReference>
<feature type="domain" description="FAD dependent oxidoreductase" evidence="2">
    <location>
        <begin position="13"/>
        <end position="355"/>
    </location>
</feature>
<dbReference type="SUPFAM" id="SSF51905">
    <property type="entry name" value="FAD/NAD(P)-binding domain"/>
    <property type="match status" value="1"/>
</dbReference>
<accession>A0AAP0GU47</accession>
<evidence type="ECO:0000259" key="2">
    <source>
        <dbReference type="Pfam" id="PF01266"/>
    </source>
</evidence>
<dbReference type="Gene3D" id="3.30.9.10">
    <property type="entry name" value="D-Amino Acid Oxidase, subunit A, domain 2"/>
    <property type="match status" value="1"/>
</dbReference>
<dbReference type="InterPro" id="IPR006076">
    <property type="entry name" value="FAD-dep_OxRdtase"/>
</dbReference>
<organism evidence="3 4">
    <name type="scientific">Deinandra increscens subsp. villosa</name>
    <dbReference type="NCBI Taxonomy" id="3103831"/>
    <lineage>
        <taxon>Eukaryota</taxon>
        <taxon>Viridiplantae</taxon>
        <taxon>Streptophyta</taxon>
        <taxon>Embryophyta</taxon>
        <taxon>Tracheophyta</taxon>
        <taxon>Spermatophyta</taxon>
        <taxon>Magnoliopsida</taxon>
        <taxon>eudicotyledons</taxon>
        <taxon>Gunneridae</taxon>
        <taxon>Pentapetalae</taxon>
        <taxon>asterids</taxon>
        <taxon>campanulids</taxon>
        <taxon>Asterales</taxon>
        <taxon>Asteraceae</taxon>
        <taxon>Asteroideae</taxon>
        <taxon>Heliantheae alliance</taxon>
        <taxon>Madieae</taxon>
        <taxon>Madiinae</taxon>
        <taxon>Deinandra</taxon>
    </lineage>
</organism>
<dbReference type="InterPro" id="IPR036188">
    <property type="entry name" value="FAD/NAD-bd_sf"/>
</dbReference>
<keyword evidence="1" id="KW-0560">Oxidoreductase</keyword>
<sequence>MDDNRNQHQLPKRVVVCGGGIIGVCTAYFLAKKGAAVTLIERSSIAGAASGKAGGFLARHMCDDGPLSSLAHASFNLHRSLAEELDGSRSYGYRPLTAVTVSVKETESPSKSPVLPPWVDGGVESGEIIGTTETTAQIHPRLFTRALLTKAVTEYGVRVVIEKVESVAVEGEGVVVKVEKGGDVGGDAVVLALGPWTSKLPELSSRFRVYGKKVHSVVLEPKDDGDVITPHALFATYYPTHGASPIDPEVYPRPTGEVYICGPSVEAEIPDGPDLVFPDRESTQLLKKVAGMISSRLKEGNVRTKTEQACYMPCTDDELPIMGVVPGMKQCYVASGHGCWGILFGPATGAAMAELVLDGHSSIIDLNCFSPARFLRA</sequence>
<keyword evidence="4" id="KW-1185">Reference proteome</keyword>
<protein>
    <recommendedName>
        <fullName evidence="2">FAD dependent oxidoreductase domain-containing protein</fullName>
    </recommendedName>
</protein>
<evidence type="ECO:0000313" key="3">
    <source>
        <dbReference type="EMBL" id="KAK9061876.1"/>
    </source>
</evidence>
<dbReference type="EMBL" id="JBCNJP010000019">
    <property type="protein sequence ID" value="KAK9061876.1"/>
    <property type="molecule type" value="Genomic_DNA"/>
</dbReference>
<proteinExistence type="predicted"/>
<comment type="caution">
    <text evidence="3">The sequence shown here is derived from an EMBL/GenBank/DDBJ whole genome shotgun (WGS) entry which is preliminary data.</text>
</comment>
<reference evidence="3 4" key="1">
    <citation type="submission" date="2024-04" db="EMBL/GenBank/DDBJ databases">
        <title>The reference genome of an endangered Asteraceae, Deinandra increscens subsp. villosa, native to the Central Coast of California.</title>
        <authorList>
            <person name="Guilliams M."/>
            <person name="Hasenstab-Lehman K."/>
            <person name="Meyer R."/>
            <person name="Mcevoy S."/>
        </authorList>
    </citation>
    <scope>NUCLEOTIDE SEQUENCE [LARGE SCALE GENOMIC DNA]</scope>
    <source>
        <tissue evidence="3">Leaf</tissue>
    </source>
</reference>
<dbReference type="PANTHER" id="PTHR13847">
    <property type="entry name" value="SARCOSINE DEHYDROGENASE-RELATED"/>
    <property type="match status" value="1"/>
</dbReference>
<name>A0AAP0GU47_9ASTR</name>
<dbReference type="GO" id="GO:0005737">
    <property type="term" value="C:cytoplasm"/>
    <property type="evidence" value="ECO:0007669"/>
    <property type="project" value="TreeGrafter"/>
</dbReference>
<dbReference type="GO" id="GO:0016491">
    <property type="term" value="F:oxidoreductase activity"/>
    <property type="evidence" value="ECO:0007669"/>
    <property type="project" value="UniProtKB-KW"/>
</dbReference>
<gene>
    <name evidence="3" type="ORF">SSX86_019060</name>
</gene>
<dbReference type="Pfam" id="PF01266">
    <property type="entry name" value="DAO"/>
    <property type="match status" value="1"/>
</dbReference>